<evidence type="ECO:0000313" key="1">
    <source>
        <dbReference type="EMBL" id="ANZ77951.1"/>
    </source>
</evidence>
<protein>
    <submittedName>
        <fullName evidence="1">BA75_04361T0</fullName>
    </submittedName>
</protein>
<dbReference type="EMBL" id="CP014587">
    <property type="protein sequence ID" value="ANZ77951.1"/>
    <property type="molecule type" value="Genomic_DNA"/>
</dbReference>
<reference evidence="1 2" key="1">
    <citation type="submission" date="2016-02" db="EMBL/GenBank/DDBJ databases">
        <title>Comparative genomic and transcriptomic foundation for Pichia pastoris.</title>
        <authorList>
            <person name="Love K.R."/>
            <person name="Shah K.A."/>
            <person name="Whittaker C.A."/>
            <person name="Wu J."/>
            <person name="Bartlett M.C."/>
            <person name="Ma D."/>
            <person name="Leeson R.L."/>
            <person name="Priest M."/>
            <person name="Young S.K."/>
            <person name="Love J.C."/>
        </authorList>
    </citation>
    <scope>NUCLEOTIDE SEQUENCE [LARGE SCALE GENOMIC DNA]</scope>
    <source>
        <strain evidence="1 2">ATCC 28485</strain>
    </source>
</reference>
<gene>
    <name evidence="1" type="ORF">ATY40_BA7504361</name>
</gene>
<dbReference type="Proteomes" id="UP000094565">
    <property type="component" value="Chromosome 4"/>
</dbReference>
<organism evidence="1 2">
    <name type="scientific">Komagataella pastoris</name>
    <name type="common">Yeast</name>
    <name type="synonym">Pichia pastoris</name>
    <dbReference type="NCBI Taxonomy" id="4922"/>
    <lineage>
        <taxon>Eukaryota</taxon>
        <taxon>Fungi</taxon>
        <taxon>Dikarya</taxon>
        <taxon>Ascomycota</taxon>
        <taxon>Saccharomycotina</taxon>
        <taxon>Pichiomycetes</taxon>
        <taxon>Pichiales</taxon>
        <taxon>Pichiaceae</taxon>
        <taxon>Komagataella</taxon>
    </lineage>
</organism>
<sequence>MNEVDLEDIPEYRVLHLSKLILVSVRSTVQYKRVNSQSPERKPLLIKTAKGGKKNPITAKNQSLECMAFVSSEFDDVYDWMLNKSNNLVDRSKKQAATIFIDINSR</sequence>
<proteinExistence type="predicted"/>
<name>A0A1B2JJ59_PICPA</name>
<evidence type="ECO:0000313" key="2">
    <source>
        <dbReference type="Proteomes" id="UP000094565"/>
    </source>
</evidence>
<keyword evidence="2" id="KW-1185">Reference proteome</keyword>
<dbReference type="AlphaFoldDB" id="A0A1B2JJ59"/>
<accession>A0A1B2JJ59</accession>